<organism evidence="2 3">
    <name type="scientific">Colletotrichum karsti</name>
    <dbReference type="NCBI Taxonomy" id="1095194"/>
    <lineage>
        <taxon>Eukaryota</taxon>
        <taxon>Fungi</taxon>
        <taxon>Dikarya</taxon>
        <taxon>Ascomycota</taxon>
        <taxon>Pezizomycotina</taxon>
        <taxon>Sordariomycetes</taxon>
        <taxon>Hypocreomycetidae</taxon>
        <taxon>Glomerellales</taxon>
        <taxon>Glomerellaceae</taxon>
        <taxon>Colletotrichum</taxon>
        <taxon>Colletotrichum boninense species complex</taxon>
    </lineage>
</organism>
<feature type="region of interest" description="Disordered" evidence="1">
    <location>
        <begin position="1"/>
        <end position="55"/>
    </location>
</feature>
<dbReference type="EMBL" id="JAATWM020000056">
    <property type="protein sequence ID" value="KAF9870278.1"/>
    <property type="molecule type" value="Genomic_DNA"/>
</dbReference>
<sequence length="164" mass="18272">MARDKESSMACTDGCQPETDAAISPTKKKNLRRPLKIQQRPTTTALTSHDYREEDPEIGIGVEMTEYSDHSNTSMTKFQEPASPPSIYEAPIAIPEMPIFEDSPTDHESEKPPVTPRRAAPPVASNNTSNKADPNASRLAKKQNDTMSIAEDPRKCYREGRSRR</sequence>
<name>A0A9P6HSV3_9PEZI</name>
<reference evidence="2" key="2">
    <citation type="submission" date="2020-11" db="EMBL/GenBank/DDBJ databases">
        <title>Whole genome sequencing of Colletotrichum sp.</title>
        <authorList>
            <person name="Li H."/>
        </authorList>
    </citation>
    <scope>NUCLEOTIDE SEQUENCE</scope>
    <source>
        <strain evidence="2">CkLH20</strain>
    </source>
</reference>
<evidence type="ECO:0000313" key="3">
    <source>
        <dbReference type="Proteomes" id="UP000781932"/>
    </source>
</evidence>
<dbReference type="Proteomes" id="UP000781932">
    <property type="component" value="Unassembled WGS sequence"/>
</dbReference>
<proteinExistence type="predicted"/>
<feature type="compositionally biased region" description="Basic and acidic residues" evidence="1">
    <location>
        <begin position="151"/>
        <end position="164"/>
    </location>
</feature>
<keyword evidence="3" id="KW-1185">Reference proteome</keyword>
<feature type="region of interest" description="Disordered" evidence="1">
    <location>
        <begin position="93"/>
        <end position="164"/>
    </location>
</feature>
<gene>
    <name evidence="2" type="ORF">CkaCkLH20_12242</name>
</gene>
<comment type="caution">
    <text evidence="2">The sequence shown here is derived from an EMBL/GenBank/DDBJ whole genome shotgun (WGS) entry which is preliminary data.</text>
</comment>
<feature type="compositionally biased region" description="Basic residues" evidence="1">
    <location>
        <begin position="26"/>
        <end position="35"/>
    </location>
</feature>
<accession>A0A9P6HSV3</accession>
<evidence type="ECO:0000256" key="1">
    <source>
        <dbReference type="SAM" id="MobiDB-lite"/>
    </source>
</evidence>
<dbReference type="RefSeq" id="XP_038739739.1">
    <property type="nucleotide sequence ID" value="XM_038894955.1"/>
</dbReference>
<dbReference type="GeneID" id="62168029"/>
<protein>
    <submittedName>
        <fullName evidence="2">Uncharacterized protein</fullName>
    </submittedName>
</protein>
<evidence type="ECO:0000313" key="2">
    <source>
        <dbReference type="EMBL" id="KAF9870278.1"/>
    </source>
</evidence>
<reference evidence="2" key="1">
    <citation type="submission" date="2020-03" db="EMBL/GenBank/DDBJ databases">
        <authorList>
            <person name="He L."/>
        </authorList>
    </citation>
    <scope>NUCLEOTIDE SEQUENCE</scope>
    <source>
        <strain evidence="2">CkLH20</strain>
    </source>
</reference>
<dbReference type="AlphaFoldDB" id="A0A9P6HSV3"/>